<evidence type="ECO:0000256" key="4">
    <source>
        <dbReference type="ARBA" id="ARBA00022898"/>
    </source>
</evidence>
<dbReference type="EC" id="4.1.3.38" evidence="8 10"/>
<dbReference type="GO" id="GO:0008153">
    <property type="term" value="P:4-aminobenzoate biosynthetic process"/>
    <property type="evidence" value="ECO:0007669"/>
    <property type="project" value="UniProtKB-UniRule"/>
</dbReference>
<comment type="subunit">
    <text evidence="3">Homodimer.</text>
</comment>
<dbReference type="AlphaFoldDB" id="A0A420WYT9"/>
<evidence type="ECO:0000256" key="10">
    <source>
        <dbReference type="NCBIfam" id="TIGR03461"/>
    </source>
</evidence>
<keyword evidence="6 11" id="KW-0456">Lyase</keyword>
<evidence type="ECO:0000256" key="6">
    <source>
        <dbReference type="ARBA" id="ARBA00023239"/>
    </source>
</evidence>
<evidence type="ECO:0000256" key="8">
    <source>
        <dbReference type="ARBA" id="ARBA00035676"/>
    </source>
</evidence>
<dbReference type="InterPro" id="IPR043131">
    <property type="entry name" value="BCAT-like_N"/>
</dbReference>
<evidence type="ECO:0000256" key="2">
    <source>
        <dbReference type="ARBA" id="ARBA00009320"/>
    </source>
</evidence>
<dbReference type="RefSeq" id="WP_121172260.1">
    <property type="nucleotide sequence ID" value="NZ_RBIN01000003.1"/>
</dbReference>
<comment type="catalytic activity">
    <reaction evidence="9">
        <text>4-amino-4-deoxychorismate = 4-aminobenzoate + pyruvate + H(+)</text>
        <dbReference type="Rhea" id="RHEA:16201"/>
        <dbReference type="ChEBI" id="CHEBI:15361"/>
        <dbReference type="ChEBI" id="CHEBI:15378"/>
        <dbReference type="ChEBI" id="CHEBI:17836"/>
        <dbReference type="ChEBI" id="CHEBI:58406"/>
        <dbReference type="EC" id="4.1.3.38"/>
    </reaction>
</comment>
<dbReference type="GO" id="GO:0008696">
    <property type="term" value="F:4-amino-4-deoxychorismate lyase activity"/>
    <property type="evidence" value="ECO:0007669"/>
    <property type="project" value="UniProtKB-UniRule"/>
</dbReference>
<evidence type="ECO:0000313" key="12">
    <source>
        <dbReference type="Proteomes" id="UP000281975"/>
    </source>
</evidence>
<dbReference type="PANTHER" id="PTHR42743:SF2">
    <property type="entry name" value="AMINODEOXYCHORISMATE LYASE"/>
    <property type="match status" value="1"/>
</dbReference>
<evidence type="ECO:0000256" key="5">
    <source>
        <dbReference type="ARBA" id="ARBA00022909"/>
    </source>
</evidence>
<evidence type="ECO:0000313" key="11">
    <source>
        <dbReference type="EMBL" id="RKR06348.1"/>
    </source>
</evidence>
<dbReference type="NCBIfam" id="TIGR03461">
    <property type="entry name" value="pabC_Proteo"/>
    <property type="match status" value="1"/>
</dbReference>
<dbReference type="Gene3D" id="3.20.10.10">
    <property type="entry name" value="D-amino Acid Aminotransferase, subunit A, domain 2"/>
    <property type="match status" value="1"/>
</dbReference>
<accession>A0A420WYT9</accession>
<sequence length="284" mass="31482">MNAEVHSSGDAPVPVDDRGLAFGDGVFETILVRDGQPLLWESHLARLHAGLQRLGIPAPEPDALTVLPAQAGHGLAILKLMITRGSGGRGYQVPEDVQPRLRWRIMPFAPRSERWQDGIAVRSCAWRLARQPALAGLKHLNRLDNVLARREWTDPAIAEGLLRDGEGVLIEATAMNLAWFDRDARRWLTPRLEQCGVAGTLREVLLEEGQLTEVEAGPAALEQAEAACVFNSVQGVWPLERWLEGVRSDTAVLRCHWRLRDPAVQKPLRDLQAAAHARLGYPRM</sequence>
<dbReference type="PANTHER" id="PTHR42743">
    <property type="entry name" value="AMINO-ACID AMINOTRANSFERASE"/>
    <property type="match status" value="1"/>
</dbReference>
<dbReference type="GO" id="GO:0046656">
    <property type="term" value="P:folic acid biosynthetic process"/>
    <property type="evidence" value="ECO:0007669"/>
    <property type="project" value="UniProtKB-KW"/>
</dbReference>
<keyword evidence="5" id="KW-0289">Folate biosynthesis</keyword>
<comment type="cofactor">
    <cofactor evidence="1">
        <name>pyridoxal 5'-phosphate</name>
        <dbReference type="ChEBI" id="CHEBI:597326"/>
    </cofactor>
</comment>
<evidence type="ECO:0000256" key="1">
    <source>
        <dbReference type="ARBA" id="ARBA00001933"/>
    </source>
</evidence>
<dbReference type="InterPro" id="IPR001544">
    <property type="entry name" value="Aminotrans_IV"/>
</dbReference>
<organism evidence="11 12">
    <name type="scientific">Kushneria sinocarnis</name>
    <dbReference type="NCBI Taxonomy" id="595502"/>
    <lineage>
        <taxon>Bacteria</taxon>
        <taxon>Pseudomonadati</taxon>
        <taxon>Pseudomonadota</taxon>
        <taxon>Gammaproteobacteria</taxon>
        <taxon>Oceanospirillales</taxon>
        <taxon>Halomonadaceae</taxon>
        <taxon>Kushneria</taxon>
    </lineage>
</organism>
<dbReference type="GO" id="GO:0005829">
    <property type="term" value="C:cytosol"/>
    <property type="evidence" value="ECO:0007669"/>
    <property type="project" value="TreeGrafter"/>
</dbReference>
<dbReference type="SUPFAM" id="SSF56752">
    <property type="entry name" value="D-aminoacid aminotransferase-like PLP-dependent enzymes"/>
    <property type="match status" value="1"/>
</dbReference>
<dbReference type="InterPro" id="IPR050571">
    <property type="entry name" value="Class-IV_PLP-Dep_Aminotrnsfr"/>
</dbReference>
<comment type="similarity">
    <text evidence="2">Belongs to the class-IV pyridoxal-phosphate-dependent aminotransferase family.</text>
</comment>
<protein>
    <recommendedName>
        <fullName evidence="8 10">Aminodeoxychorismate lyase</fullName>
        <ecNumber evidence="8 10">4.1.3.38</ecNumber>
    </recommendedName>
</protein>
<evidence type="ECO:0000256" key="3">
    <source>
        <dbReference type="ARBA" id="ARBA00011738"/>
    </source>
</evidence>
<keyword evidence="4" id="KW-0663">Pyridoxal phosphate</keyword>
<proteinExistence type="inferred from homology"/>
<evidence type="ECO:0000256" key="9">
    <source>
        <dbReference type="ARBA" id="ARBA00049529"/>
    </source>
</evidence>
<gene>
    <name evidence="11" type="ORF">C7446_1290</name>
</gene>
<dbReference type="InterPro" id="IPR017824">
    <property type="entry name" value="Aminodeoxychorismate_lyase_IV"/>
</dbReference>
<name>A0A420WYT9_9GAMM</name>
<comment type="caution">
    <text evidence="11">The sequence shown here is derived from an EMBL/GenBank/DDBJ whole genome shotgun (WGS) entry which is preliminary data.</text>
</comment>
<comment type="pathway">
    <text evidence="7">Cofactor biosynthesis; tetrahydrofolate biosynthesis; 4-aminobenzoate from chorismate: step 2/2.</text>
</comment>
<dbReference type="OrthoDB" id="9805628at2"/>
<reference evidence="11 12" key="1">
    <citation type="submission" date="2018-10" db="EMBL/GenBank/DDBJ databases">
        <title>Genomic Encyclopedia of Type Strains, Phase IV (KMG-IV): sequencing the most valuable type-strain genomes for metagenomic binning, comparative biology and taxonomic classification.</title>
        <authorList>
            <person name="Goeker M."/>
        </authorList>
    </citation>
    <scope>NUCLEOTIDE SEQUENCE [LARGE SCALE GENOMIC DNA]</scope>
    <source>
        <strain evidence="11 12">DSM 23229</strain>
    </source>
</reference>
<dbReference type="Pfam" id="PF01063">
    <property type="entry name" value="Aminotran_4"/>
    <property type="match status" value="1"/>
</dbReference>
<dbReference type="InterPro" id="IPR043132">
    <property type="entry name" value="BCAT-like_C"/>
</dbReference>
<dbReference type="Gene3D" id="3.30.470.10">
    <property type="match status" value="1"/>
</dbReference>
<dbReference type="Proteomes" id="UP000281975">
    <property type="component" value="Unassembled WGS sequence"/>
</dbReference>
<dbReference type="GO" id="GO:0030170">
    <property type="term" value="F:pyridoxal phosphate binding"/>
    <property type="evidence" value="ECO:0007669"/>
    <property type="project" value="InterPro"/>
</dbReference>
<keyword evidence="12" id="KW-1185">Reference proteome</keyword>
<evidence type="ECO:0000256" key="7">
    <source>
        <dbReference type="ARBA" id="ARBA00035633"/>
    </source>
</evidence>
<dbReference type="InterPro" id="IPR036038">
    <property type="entry name" value="Aminotransferase-like"/>
</dbReference>
<dbReference type="EMBL" id="RBIN01000003">
    <property type="protein sequence ID" value="RKR06348.1"/>
    <property type="molecule type" value="Genomic_DNA"/>
</dbReference>